<name>A0A9Q9JGR7_RAOOR</name>
<sequence length="77" mass="9237">MIEGTESDVHSTEESDDFVKQFHDDFLDKECVLVNLFCDLHHKNKSTLHFLTDQQKRDAHHKKLKYHFSFDKFETKP</sequence>
<protein>
    <submittedName>
        <fullName evidence="1">Uncharacterized protein</fullName>
    </submittedName>
</protein>
<reference evidence="1" key="1">
    <citation type="submission" date="2022-09" db="EMBL/GenBank/DDBJ databases">
        <title>Multidrug resistance Raoultella ornithinolytica Strain MQB_Silv_108.</title>
        <authorList>
            <person name="Quintela-Baluja M."/>
        </authorList>
    </citation>
    <scope>NUCLEOTIDE SEQUENCE</scope>
    <source>
        <strain evidence="1">MQB_Silv_108</strain>
    </source>
</reference>
<organism evidence="1 2">
    <name type="scientific">Raoultella ornithinolytica</name>
    <name type="common">Klebsiella ornithinolytica</name>
    <dbReference type="NCBI Taxonomy" id="54291"/>
    <lineage>
        <taxon>Bacteria</taxon>
        <taxon>Pseudomonadati</taxon>
        <taxon>Pseudomonadota</taxon>
        <taxon>Gammaproteobacteria</taxon>
        <taxon>Enterobacterales</taxon>
        <taxon>Enterobacteriaceae</taxon>
        <taxon>Klebsiella/Raoultella group</taxon>
        <taxon>Raoultella</taxon>
    </lineage>
</organism>
<evidence type="ECO:0000313" key="2">
    <source>
        <dbReference type="Proteomes" id="UP001064206"/>
    </source>
</evidence>
<proteinExistence type="predicted"/>
<evidence type="ECO:0000313" key="1">
    <source>
        <dbReference type="EMBL" id="UXE38212.1"/>
    </source>
</evidence>
<accession>A0A9Q9JGR7</accession>
<dbReference type="Proteomes" id="UP001064206">
    <property type="component" value="Chromosome"/>
</dbReference>
<dbReference type="RefSeq" id="WP_260990408.1">
    <property type="nucleotide sequence ID" value="NZ_CP104450.1"/>
</dbReference>
<dbReference type="AlphaFoldDB" id="A0A9Q9JGR7"/>
<gene>
    <name evidence="1" type="ORF">N2J37_27800</name>
</gene>
<dbReference type="EMBL" id="CP104450">
    <property type="protein sequence ID" value="UXE38212.1"/>
    <property type="molecule type" value="Genomic_DNA"/>
</dbReference>